<reference evidence="2" key="1">
    <citation type="submission" date="2023-06" db="EMBL/GenBank/DDBJ databases">
        <authorList>
            <consortium name="Lawrence Berkeley National Laboratory"/>
            <person name="Ahrendt S."/>
            <person name="Sahu N."/>
            <person name="Indic B."/>
            <person name="Wong-Bajracharya J."/>
            <person name="Merenyi Z."/>
            <person name="Ke H.-M."/>
            <person name="Monk M."/>
            <person name="Kocsube S."/>
            <person name="Drula E."/>
            <person name="Lipzen A."/>
            <person name="Balint B."/>
            <person name="Henrissat B."/>
            <person name="Andreopoulos B."/>
            <person name="Martin F.M."/>
            <person name="Harder C.B."/>
            <person name="Rigling D."/>
            <person name="Ford K.L."/>
            <person name="Foster G.D."/>
            <person name="Pangilinan J."/>
            <person name="Papanicolaou A."/>
            <person name="Barry K."/>
            <person name="LaButti K."/>
            <person name="Viragh M."/>
            <person name="Koriabine M."/>
            <person name="Yan M."/>
            <person name="Riley R."/>
            <person name="Champramary S."/>
            <person name="Plett K.L."/>
            <person name="Tsai I.J."/>
            <person name="Slot J."/>
            <person name="Sipos G."/>
            <person name="Plett J."/>
            <person name="Nagy L.G."/>
            <person name="Grigoriev I.V."/>
        </authorList>
    </citation>
    <scope>NUCLEOTIDE SEQUENCE</scope>
    <source>
        <strain evidence="2">HWK02</strain>
    </source>
</reference>
<comment type="caution">
    <text evidence="2">The sequence shown here is derived from an EMBL/GenBank/DDBJ whole genome shotgun (WGS) entry which is preliminary data.</text>
</comment>
<evidence type="ECO:0000313" key="3">
    <source>
        <dbReference type="Proteomes" id="UP001175228"/>
    </source>
</evidence>
<accession>A0AA39UVU0</accession>
<dbReference type="AlphaFoldDB" id="A0AA39UVU0"/>
<evidence type="ECO:0008006" key="4">
    <source>
        <dbReference type="Google" id="ProtNLM"/>
    </source>
</evidence>
<sequence length="313" mass="35552">MTKISAWAPCTGCTCPNHHLPSYNFSPIIRLSNNPDWTCLGRTNDLPLPSQENTLSAMISSYKQHLHRLDLEKSCLRAFLLDLKKQLKEKIDILDRERTRISEAIHECQGIISPVRRLPSELLCQILLGTIERAQSTADVDAQLQDIKSVRYSALSMSSVSIKWRSIALSFPQLWCSINILLVDDDGFNDELNFKRHRLYFDRSQRYPLSISVSDITGGMADYLPEYLTTILSPSSARIRELALHLPAHLLFEISHMQLSLPLLETLTLDCTIGRDLDNYGTICLFASTPSLISLKFIDIIGPYRSFDLPWSQ</sequence>
<feature type="coiled-coil region" evidence="1">
    <location>
        <begin position="77"/>
        <end position="104"/>
    </location>
</feature>
<organism evidence="2 3">
    <name type="scientific">Armillaria luteobubalina</name>
    <dbReference type="NCBI Taxonomy" id="153913"/>
    <lineage>
        <taxon>Eukaryota</taxon>
        <taxon>Fungi</taxon>
        <taxon>Dikarya</taxon>
        <taxon>Basidiomycota</taxon>
        <taxon>Agaricomycotina</taxon>
        <taxon>Agaricomycetes</taxon>
        <taxon>Agaricomycetidae</taxon>
        <taxon>Agaricales</taxon>
        <taxon>Marasmiineae</taxon>
        <taxon>Physalacriaceae</taxon>
        <taxon>Armillaria</taxon>
    </lineage>
</organism>
<dbReference type="Proteomes" id="UP001175228">
    <property type="component" value="Unassembled WGS sequence"/>
</dbReference>
<name>A0AA39UVU0_9AGAR</name>
<evidence type="ECO:0000313" key="2">
    <source>
        <dbReference type="EMBL" id="KAK0505377.1"/>
    </source>
</evidence>
<keyword evidence="3" id="KW-1185">Reference proteome</keyword>
<proteinExistence type="predicted"/>
<gene>
    <name evidence="2" type="ORF">EDD18DRAFT_1326483</name>
</gene>
<protein>
    <recommendedName>
        <fullName evidence="4">F-box domain-containing protein</fullName>
    </recommendedName>
</protein>
<keyword evidence="1" id="KW-0175">Coiled coil</keyword>
<feature type="non-terminal residue" evidence="2">
    <location>
        <position position="313"/>
    </location>
</feature>
<dbReference type="EMBL" id="JAUEPU010000002">
    <property type="protein sequence ID" value="KAK0505377.1"/>
    <property type="molecule type" value="Genomic_DNA"/>
</dbReference>
<evidence type="ECO:0000256" key="1">
    <source>
        <dbReference type="SAM" id="Coils"/>
    </source>
</evidence>